<organism evidence="2 3">
    <name type="scientific">Pyrrhoderma noxium</name>
    <dbReference type="NCBI Taxonomy" id="2282107"/>
    <lineage>
        <taxon>Eukaryota</taxon>
        <taxon>Fungi</taxon>
        <taxon>Dikarya</taxon>
        <taxon>Basidiomycota</taxon>
        <taxon>Agaricomycotina</taxon>
        <taxon>Agaricomycetes</taxon>
        <taxon>Hymenochaetales</taxon>
        <taxon>Hymenochaetaceae</taxon>
        <taxon>Pyrrhoderma</taxon>
    </lineage>
</organism>
<evidence type="ECO:0000313" key="2">
    <source>
        <dbReference type="EMBL" id="PAV20746.1"/>
    </source>
</evidence>
<comment type="caution">
    <text evidence="2">The sequence shown here is derived from an EMBL/GenBank/DDBJ whole genome shotgun (WGS) entry which is preliminary data.</text>
</comment>
<feature type="compositionally biased region" description="Low complexity" evidence="1">
    <location>
        <begin position="27"/>
        <end position="69"/>
    </location>
</feature>
<dbReference type="EMBL" id="NBII01000003">
    <property type="protein sequence ID" value="PAV20746.1"/>
    <property type="molecule type" value="Genomic_DNA"/>
</dbReference>
<protein>
    <submittedName>
        <fullName evidence="2">Uncharacterized protein</fullName>
    </submittedName>
</protein>
<evidence type="ECO:0000256" key="1">
    <source>
        <dbReference type="SAM" id="MobiDB-lite"/>
    </source>
</evidence>
<sequence>MSNPRDQERHKPVTRSVTHANAGGKGTKVSTTSSTSRGPAAPAPKPTASTSQSRPKSPSQPPAKSGPASHKVVSSTTSDADKKLKRAAHGLLEKLKTWHGKVKSVLEYYRSEDVQTRKKNHSSNDVMELTNILKGTQQEIDNASVKLIMDVLSKKAPQKADICPVLVSHYIAEVQLSAESRKVINLAQAEFDIVKVRIGVYQDLFTLIDRLINCTNWLIELLEGKVQPPKETFNAQDYWTGTEKITRKLKGLFTARMYLETKILEERGSLEEQFSKVNPELWSPITSKFITMIETRMELKTIYQMLLAATSKDRMSMTEKGKMDMDKIDIIIPRILQSKAPELLTVDKIPID</sequence>
<feature type="compositionally biased region" description="Basic and acidic residues" evidence="1">
    <location>
        <begin position="1"/>
        <end position="11"/>
    </location>
</feature>
<dbReference type="AlphaFoldDB" id="A0A286UMA6"/>
<proteinExistence type="predicted"/>
<name>A0A286UMA6_9AGAM</name>
<dbReference type="Proteomes" id="UP000217199">
    <property type="component" value="Unassembled WGS sequence"/>
</dbReference>
<keyword evidence="3" id="KW-1185">Reference proteome</keyword>
<reference evidence="2 3" key="1">
    <citation type="journal article" date="2017" name="Mol. Ecol.">
        <title>Comparative and population genomic landscape of Phellinus noxius: A hypervariable fungus causing root rot in trees.</title>
        <authorList>
            <person name="Chung C.L."/>
            <person name="Lee T.J."/>
            <person name="Akiba M."/>
            <person name="Lee H.H."/>
            <person name="Kuo T.H."/>
            <person name="Liu D."/>
            <person name="Ke H.M."/>
            <person name="Yokoi T."/>
            <person name="Roa M.B."/>
            <person name="Lu M.J."/>
            <person name="Chang Y.Y."/>
            <person name="Ann P.J."/>
            <person name="Tsai J.N."/>
            <person name="Chen C.Y."/>
            <person name="Tzean S.S."/>
            <person name="Ota Y."/>
            <person name="Hattori T."/>
            <person name="Sahashi N."/>
            <person name="Liou R.F."/>
            <person name="Kikuchi T."/>
            <person name="Tsai I.J."/>
        </authorList>
    </citation>
    <scope>NUCLEOTIDE SEQUENCE [LARGE SCALE GENOMIC DNA]</scope>
    <source>
        <strain evidence="2 3">FFPRI411160</strain>
    </source>
</reference>
<gene>
    <name evidence="2" type="ORF">PNOK_0337300</name>
</gene>
<evidence type="ECO:0000313" key="3">
    <source>
        <dbReference type="Proteomes" id="UP000217199"/>
    </source>
</evidence>
<accession>A0A286UMA6</accession>
<dbReference type="InParanoid" id="A0A286UMA6"/>
<feature type="region of interest" description="Disordered" evidence="1">
    <location>
        <begin position="1"/>
        <end position="81"/>
    </location>
</feature>